<protein>
    <submittedName>
        <fullName evidence="2">Uncharacterized protein</fullName>
    </submittedName>
</protein>
<evidence type="ECO:0000313" key="3">
    <source>
        <dbReference type="Proteomes" id="UP000641932"/>
    </source>
</evidence>
<reference evidence="2" key="2">
    <citation type="submission" date="2020-09" db="EMBL/GenBank/DDBJ databases">
        <authorList>
            <person name="Sun Q."/>
            <person name="Zhou Y."/>
        </authorList>
    </citation>
    <scope>NUCLEOTIDE SEQUENCE</scope>
    <source>
        <strain evidence="2">CGMCC 4.7201</strain>
    </source>
</reference>
<keyword evidence="3" id="KW-1185">Reference proteome</keyword>
<gene>
    <name evidence="2" type="ORF">GCM10012280_12650</name>
</gene>
<dbReference type="EMBL" id="BMMS01000004">
    <property type="protein sequence ID" value="GGO83500.1"/>
    <property type="molecule type" value="Genomic_DNA"/>
</dbReference>
<sequence>MSARRWLPPVRRPRCRLQGSPVGPPAMDPRPPPHLLGAARGGEVLVTAIAVTRYTAALWFLSTIQAPGL</sequence>
<proteinExistence type="predicted"/>
<evidence type="ECO:0000313" key="2">
    <source>
        <dbReference type="EMBL" id="GGO83500.1"/>
    </source>
</evidence>
<feature type="region of interest" description="Disordered" evidence="1">
    <location>
        <begin position="1"/>
        <end position="32"/>
    </location>
</feature>
<accession>A0A917ZI22</accession>
<reference evidence="2" key="1">
    <citation type="journal article" date="2014" name="Int. J. Syst. Evol. Microbiol.">
        <title>Complete genome sequence of Corynebacterium casei LMG S-19264T (=DSM 44701T), isolated from a smear-ripened cheese.</title>
        <authorList>
            <consortium name="US DOE Joint Genome Institute (JGI-PGF)"/>
            <person name="Walter F."/>
            <person name="Albersmeier A."/>
            <person name="Kalinowski J."/>
            <person name="Ruckert C."/>
        </authorList>
    </citation>
    <scope>NUCLEOTIDE SEQUENCE</scope>
    <source>
        <strain evidence="2">CGMCC 4.7201</strain>
    </source>
</reference>
<comment type="caution">
    <text evidence="2">The sequence shown here is derived from an EMBL/GenBank/DDBJ whole genome shotgun (WGS) entry which is preliminary data.</text>
</comment>
<feature type="compositionally biased region" description="Pro residues" evidence="1">
    <location>
        <begin position="22"/>
        <end position="32"/>
    </location>
</feature>
<name>A0A917ZI22_9ACTN</name>
<dbReference type="AlphaFoldDB" id="A0A917ZI22"/>
<organism evidence="2 3">
    <name type="scientific">Wenjunlia tyrosinilytica</name>
    <dbReference type="NCBI Taxonomy" id="1544741"/>
    <lineage>
        <taxon>Bacteria</taxon>
        <taxon>Bacillati</taxon>
        <taxon>Actinomycetota</taxon>
        <taxon>Actinomycetes</taxon>
        <taxon>Kitasatosporales</taxon>
        <taxon>Streptomycetaceae</taxon>
        <taxon>Wenjunlia</taxon>
    </lineage>
</organism>
<dbReference type="Proteomes" id="UP000641932">
    <property type="component" value="Unassembled WGS sequence"/>
</dbReference>
<evidence type="ECO:0000256" key="1">
    <source>
        <dbReference type="SAM" id="MobiDB-lite"/>
    </source>
</evidence>